<accession>A0ABM1BFX4</accession>
<keyword evidence="2" id="KW-1185">Reference proteome</keyword>
<dbReference type="PANTHER" id="PTHR41161">
    <property type="entry name" value="PROTEIN NCBP2AS2"/>
    <property type="match status" value="1"/>
</dbReference>
<dbReference type="GeneID" id="106465526"/>
<protein>
    <submittedName>
        <fullName evidence="3">Uncharacterized protein NCBP2-AS2 homolog</fullName>
    </submittedName>
</protein>
<dbReference type="RefSeq" id="XP_013781205.1">
    <property type="nucleotide sequence ID" value="XM_013925751.2"/>
</dbReference>
<gene>
    <name evidence="3" type="primary">LOC106465526</name>
</gene>
<evidence type="ECO:0000313" key="3">
    <source>
        <dbReference type="RefSeq" id="XP_013781205.1"/>
    </source>
</evidence>
<name>A0ABM1BFX4_LIMPO</name>
<dbReference type="InterPro" id="IPR042407">
    <property type="entry name" value="NCBP2-AS2"/>
</dbReference>
<organism evidence="2 3">
    <name type="scientific">Limulus polyphemus</name>
    <name type="common">Atlantic horseshoe crab</name>
    <dbReference type="NCBI Taxonomy" id="6850"/>
    <lineage>
        <taxon>Eukaryota</taxon>
        <taxon>Metazoa</taxon>
        <taxon>Ecdysozoa</taxon>
        <taxon>Arthropoda</taxon>
        <taxon>Chelicerata</taxon>
        <taxon>Merostomata</taxon>
        <taxon>Xiphosura</taxon>
        <taxon>Limulidae</taxon>
        <taxon>Limulus</taxon>
    </lineage>
</organism>
<proteinExistence type="predicted"/>
<evidence type="ECO:0000256" key="1">
    <source>
        <dbReference type="SAM" id="MobiDB-lite"/>
    </source>
</evidence>
<dbReference type="Proteomes" id="UP000694941">
    <property type="component" value="Unplaced"/>
</dbReference>
<feature type="region of interest" description="Disordered" evidence="1">
    <location>
        <begin position="71"/>
        <end position="99"/>
    </location>
</feature>
<feature type="compositionally biased region" description="Basic and acidic residues" evidence="1">
    <location>
        <begin position="80"/>
        <end position="99"/>
    </location>
</feature>
<evidence type="ECO:0000313" key="2">
    <source>
        <dbReference type="Proteomes" id="UP000694941"/>
    </source>
</evidence>
<dbReference type="PANTHER" id="PTHR41161:SF1">
    <property type="entry name" value="PROTEIN NCBP2AS2"/>
    <property type="match status" value="1"/>
</dbReference>
<reference evidence="3" key="1">
    <citation type="submission" date="2025-08" db="UniProtKB">
        <authorList>
            <consortium name="RefSeq"/>
        </authorList>
    </citation>
    <scope>IDENTIFICATION</scope>
    <source>
        <tissue evidence="3">Muscle</tissue>
    </source>
</reference>
<sequence length="99" mass="11698">MVLRTFFRYLVNNEYLIEQLANSYPIRRAAQLTAYIFTKGKYIGEEGMEKLKKSDTLHQVEDKLKDTGRKLSSFGGSFSEELRKGLKQMNEDMQRRQKR</sequence>